<evidence type="ECO:0000313" key="2">
    <source>
        <dbReference type="Proteomes" id="UP000244911"/>
    </source>
</evidence>
<dbReference type="AlphaFoldDB" id="A0A2R8AIE3"/>
<dbReference type="OrthoDB" id="7876416at2"/>
<gene>
    <name evidence="1" type="ORF">ALP8811_00816</name>
</gene>
<keyword evidence="2" id="KW-1185">Reference proteome</keyword>
<reference evidence="1 2" key="1">
    <citation type="submission" date="2018-03" db="EMBL/GenBank/DDBJ databases">
        <authorList>
            <person name="Keele B.F."/>
        </authorList>
    </citation>
    <scope>NUCLEOTIDE SEQUENCE [LARGE SCALE GENOMIC DNA]</scope>
    <source>
        <strain evidence="1 2">CECT 8811</strain>
    </source>
</reference>
<protein>
    <submittedName>
        <fullName evidence="1">Uncharacterized protein</fullName>
    </submittedName>
</protein>
<organism evidence="1 2">
    <name type="scientific">Aliiroseovarius pelagivivens</name>
    <dbReference type="NCBI Taxonomy" id="1639690"/>
    <lineage>
        <taxon>Bacteria</taxon>
        <taxon>Pseudomonadati</taxon>
        <taxon>Pseudomonadota</taxon>
        <taxon>Alphaproteobacteria</taxon>
        <taxon>Rhodobacterales</taxon>
        <taxon>Paracoccaceae</taxon>
        <taxon>Aliiroseovarius</taxon>
    </lineage>
</organism>
<dbReference type="Proteomes" id="UP000244911">
    <property type="component" value="Unassembled WGS sequence"/>
</dbReference>
<name>A0A2R8AIE3_9RHOB</name>
<sequence>MTSDLILKLVAEHGPWVLLVFYLLYRDLQKDQATRAVLDKNSSILIEITTIIRERLPAAGARR</sequence>
<evidence type="ECO:0000313" key="1">
    <source>
        <dbReference type="EMBL" id="SPF75822.1"/>
    </source>
</evidence>
<accession>A0A2R8AIE3</accession>
<proteinExistence type="predicted"/>
<dbReference type="EMBL" id="OMOI01000001">
    <property type="protein sequence ID" value="SPF75822.1"/>
    <property type="molecule type" value="Genomic_DNA"/>
</dbReference>
<dbReference type="RefSeq" id="WP_108855891.1">
    <property type="nucleotide sequence ID" value="NZ_OMOI01000001.1"/>
</dbReference>